<comment type="caution">
    <text evidence="2">The sequence shown here is derived from an EMBL/GenBank/DDBJ whole genome shotgun (WGS) entry which is preliminary data.</text>
</comment>
<accession>A0A9W6TYW3</accession>
<evidence type="ECO:0000313" key="2">
    <source>
        <dbReference type="EMBL" id="GMF23122.1"/>
    </source>
</evidence>
<sequence>MFSHRWFAKRINKRNRKVLAATRDPMVIRHVSLRRLEKASPNEVRRPGDQTQYSFQFVWEGTALQVKGDRGSENKQDLIRRGERVKSQPDQESIKRRRLDPEIMASDCAEEKHLELIGTVPTELAFPEDVAWFKDEKDILPRHGWTYFRPKSRMFGVDAQ</sequence>
<organism evidence="2 3">
    <name type="scientific">Phytophthora lilii</name>
    <dbReference type="NCBI Taxonomy" id="2077276"/>
    <lineage>
        <taxon>Eukaryota</taxon>
        <taxon>Sar</taxon>
        <taxon>Stramenopiles</taxon>
        <taxon>Oomycota</taxon>
        <taxon>Peronosporomycetes</taxon>
        <taxon>Peronosporales</taxon>
        <taxon>Peronosporaceae</taxon>
        <taxon>Phytophthora</taxon>
    </lineage>
</organism>
<dbReference type="AlphaFoldDB" id="A0A9W6TYW3"/>
<feature type="compositionally biased region" description="Basic and acidic residues" evidence="1">
    <location>
        <begin position="69"/>
        <end position="94"/>
    </location>
</feature>
<name>A0A9W6TYW3_9STRA</name>
<dbReference type="OrthoDB" id="10635358at2759"/>
<feature type="region of interest" description="Disordered" evidence="1">
    <location>
        <begin position="69"/>
        <end position="99"/>
    </location>
</feature>
<evidence type="ECO:0000313" key="3">
    <source>
        <dbReference type="Proteomes" id="UP001165083"/>
    </source>
</evidence>
<protein>
    <submittedName>
        <fullName evidence="2">Unnamed protein product</fullName>
    </submittedName>
</protein>
<dbReference type="EMBL" id="BSXW01000463">
    <property type="protein sequence ID" value="GMF23122.1"/>
    <property type="molecule type" value="Genomic_DNA"/>
</dbReference>
<reference evidence="2" key="1">
    <citation type="submission" date="2023-04" db="EMBL/GenBank/DDBJ databases">
        <title>Phytophthora lilii NBRC 32176.</title>
        <authorList>
            <person name="Ichikawa N."/>
            <person name="Sato H."/>
            <person name="Tonouchi N."/>
        </authorList>
    </citation>
    <scope>NUCLEOTIDE SEQUENCE</scope>
    <source>
        <strain evidence="2">NBRC 32176</strain>
    </source>
</reference>
<dbReference type="Proteomes" id="UP001165083">
    <property type="component" value="Unassembled WGS sequence"/>
</dbReference>
<keyword evidence="3" id="KW-1185">Reference proteome</keyword>
<proteinExistence type="predicted"/>
<evidence type="ECO:0000256" key="1">
    <source>
        <dbReference type="SAM" id="MobiDB-lite"/>
    </source>
</evidence>
<gene>
    <name evidence="2" type="ORF">Plil01_000929500</name>
</gene>